<proteinExistence type="predicted"/>
<comment type="caution">
    <text evidence="3">The sequence shown here is derived from an EMBL/GenBank/DDBJ whole genome shotgun (WGS) entry which is preliminary data.</text>
</comment>
<organism evidence="3 4">
    <name type="scientific">Diplodia seriata</name>
    <dbReference type="NCBI Taxonomy" id="420778"/>
    <lineage>
        <taxon>Eukaryota</taxon>
        <taxon>Fungi</taxon>
        <taxon>Dikarya</taxon>
        <taxon>Ascomycota</taxon>
        <taxon>Pezizomycotina</taxon>
        <taxon>Dothideomycetes</taxon>
        <taxon>Dothideomycetes incertae sedis</taxon>
        <taxon>Botryosphaeriales</taxon>
        <taxon>Botryosphaeriaceae</taxon>
        <taxon>Diplodia</taxon>
    </lineage>
</organism>
<accession>A0A0G2EUR5</accession>
<reference evidence="3 4" key="2">
    <citation type="submission" date="2015-05" db="EMBL/GenBank/DDBJ databases">
        <title>Distinctive expansion of gene families associated with plant cell wall degradation and secondary metabolism in the genomes of grapevine trunk pathogens.</title>
        <authorList>
            <person name="Lawrence D.P."/>
            <person name="Travadon R."/>
            <person name="Rolshausen P.E."/>
            <person name="Baumgartner K."/>
        </authorList>
    </citation>
    <scope>NUCLEOTIDE SEQUENCE [LARGE SCALE GENOMIC DNA]</scope>
    <source>
        <strain evidence="3">DS831</strain>
    </source>
</reference>
<dbReference type="Gene3D" id="3.50.50.100">
    <property type="match status" value="1"/>
</dbReference>
<sequence>MTAATAPAPVTNGSNGHAKPHRILVIGGAYAGVAAILGLLNGLDGKPVRPVYGDSTSDLPNPRPKAPVEITLVDERDGFFHSVGAPLAHVARGSVEPSWVRYRALWRLKRKELSIRHGSVRAVHPDALSATFIDYDDGNREVTLDYDYLLLATGSRREWPIVPKANAFKSYVMEAQKHIAGIEIAKSGTVAVVGGGAVGIEFAGEIKSHHPHNRVILIHSRGELLSNEPLPSDFKARASTMLEEMGVEIVLGQRANVATENGSSKITLTDGRTINAGYVFPATSRYSPNTECLPRDAVDEDGYVKVTSRMTLKDVSNADRHFAAGDICHWSGIKRAGPAMVMGHIAAANIFNAILKKDDPDVKVEVAEFPEVAPMMALAIGSAAITYHPSKGVLWGPERLTEVFGHDLGWANTLRFLGLSDPEPSVEAL</sequence>
<dbReference type="PRINTS" id="PR00368">
    <property type="entry name" value="FADPNR"/>
</dbReference>
<dbReference type="Proteomes" id="UP000034182">
    <property type="component" value="Unassembled WGS sequence"/>
</dbReference>
<dbReference type="SUPFAM" id="SSF51905">
    <property type="entry name" value="FAD/NAD(P)-binding domain"/>
    <property type="match status" value="1"/>
</dbReference>
<keyword evidence="1" id="KW-0472">Membrane</keyword>
<dbReference type="GO" id="GO:0050660">
    <property type="term" value="F:flavin adenine dinucleotide binding"/>
    <property type="evidence" value="ECO:0007669"/>
    <property type="project" value="TreeGrafter"/>
</dbReference>
<feature type="domain" description="FAD/NAD(P)-binding" evidence="2">
    <location>
        <begin position="22"/>
        <end position="341"/>
    </location>
</feature>
<dbReference type="PANTHER" id="PTHR43735">
    <property type="entry name" value="APOPTOSIS-INDUCING FACTOR 1"/>
    <property type="match status" value="1"/>
</dbReference>
<protein>
    <submittedName>
        <fullName evidence="3">Putative fad binding protein</fullName>
    </submittedName>
</protein>
<reference evidence="3 4" key="1">
    <citation type="submission" date="2015-03" db="EMBL/GenBank/DDBJ databases">
        <authorList>
            <person name="Morales-Cruz A."/>
            <person name="Amrine K.C."/>
            <person name="Cantu D."/>
        </authorList>
    </citation>
    <scope>NUCLEOTIDE SEQUENCE [LARGE SCALE GENOMIC DNA]</scope>
    <source>
        <strain evidence="3">DS831</strain>
    </source>
</reference>
<evidence type="ECO:0000256" key="1">
    <source>
        <dbReference type="SAM" id="Phobius"/>
    </source>
</evidence>
<evidence type="ECO:0000313" key="3">
    <source>
        <dbReference type="EMBL" id="KKY25846.1"/>
    </source>
</evidence>
<dbReference type="AlphaFoldDB" id="A0A0G2EUR5"/>
<gene>
    <name evidence="3" type="ORF">UCDDS831_g01939</name>
</gene>
<feature type="transmembrane region" description="Helical" evidence="1">
    <location>
        <begin position="23"/>
        <end position="43"/>
    </location>
</feature>
<evidence type="ECO:0000259" key="2">
    <source>
        <dbReference type="Pfam" id="PF07992"/>
    </source>
</evidence>
<dbReference type="InterPro" id="IPR023753">
    <property type="entry name" value="FAD/NAD-binding_dom"/>
</dbReference>
<dbReference type="PANTHER" id="PTHR43735:SF24">
    <property type="entry name" value="NUCLEOTIDE-DISULPHIDE OXIDOREDUCTASE AMID-LIKE, PUTATIVE (AFU_ORTHOLOGUE AFUA_1G17180)-RELATED"/>
    <property type="match status" value="1"/>
</dbReference>
<keyword evidence="1" id="KW-0812">Transmembrane</keyword>
<dbReference type="PRINTS" id="PR00411">
    <property type="entry name" value="PNDRDTASEI"/>
</dbReference>
<dbReference type="InterPro" id="IPR036188">
    <property type="entry name" value="FAD/NAD-bd_sf"/>
</dbReference>
<name>A0A0G2EUR5_9PEZI</name>
<keyword evidence="1" id="KW-1133">Transmembrane helix</keyword>
<dbReference type="GO" id="GO:0004174">
    <property type="term" value="F:electron-transferring-flavoprotein dehydrogenase activity"/>
    <property type="evidence" value="ECO:0007669"/>
    <property type="project" value="TreeGrafter"/>
</dbReference>
<evidence type="ECO:0000313" key="4">
    <source>
        <dbReference type="Proteomes" id="UP000034182"/>
    </source>
</evidence>
<dbReference type="EMBL" id="LAQI01000035">
    <property type="protein sequence ID" value="KKY25846.1"/>
    <property type="molecule type" value="Genomic_DNA"/>
</dbReference>
<dbReference type="GO" id="GO:0005737">
    <property type="term" value="C:cytoplasm"/>
    <property type="evidence" value="ECO:0007669"/>
    <property type="project" value="TreeGrafter"/>
</dbReference>
<dbReference type="Pfam" id="PF07992">
    <property type="entry name" value="Pyr_redox_2"/>
    <property type="match status" value="1"/>
</dbReference>